<dbReference type="EMBL" id="SNRY01005723">
    <property type="protein sequence ID" value="KAA6314262.1"/>
    <property type="molecule type" value="Genomic_DNA"/>
</dbReference>
<organism evidence="1">
    <name type="scientific">termite gut metagenome</name>
    <dbReference type="NCBI Taxonomy" id="433724"/>
    <lineage>
        <taxon>unclassified sequences</taxon>
        <taxon>metagenomes</taxon>
        <taxon>organismal metagenomes</taxon>
    </lineage>
</organism>
<evidence type="ECO:0000313" key="1">
    <source>
        <dbReference type="EMBL" id="KAA6314262.1"/>
    </source>
</evidence>
<reference evidence="1" key="1">
    <citation type="submission" date="2019-03" db="EMBL/GenBank/DDBJ databases">
        <title>Single cell metagenomics reveals metabolic interactions within the superorganism composed of flagellate Streblomastix strix and complex community of Bacteroidetes bacteria on its surface.</title>
        <authorList>
            <person name="Treitli S.C."/>
            <person name="Kolisko M."/>
            <person name="Husnik F."/>
            <person name="Keeling P."/>
            <person name="Hampl V."/>
        </authorList>
    </citation>
    <scope>NUCLEOTIDE SEQUENCE</scope>
    <source>
        <strain evidence="1">STM</strain>
    </source>
</reference>
<protein>
    <submittedName>
        <fullName evidence="1">Uncharacterized protein</fullName>
    </submittedName>
</protein>
<comment type="caution">
    <text evidence="1">The sequence shown here is derived from an EMBL/GenBank/DDBJ whole genome shotgun (WGS) entry which is preliminary data.</text>
</comment>
<sequence length="159" mass="18384">MKKQHYKYLLLIISLTGILPSVCAKERKVHSEIDWSEFMQKQDMVWETLPEKWYESVYLGNGMLGLMIYKEPEANYIRFETGNCAVHDHRETNDLFGIPRLLTGHFALHPKGKILNGTMRLDLWNAEASAIIQTTEGEIHLRSIVHASEMIIIIQLTCK</sequence>
<dbReference type="AlphaFoldDB" id="A0A5J4PYS1"/>
<name>A0A5J4PYS1_9ZZZZ</name>
<gene>
    <name evidence="1" type="ORF">EZS27_035098</name>
</gene>
<accession>A0A5J4PYS1</accession>
<proteinExistence type="predicted"/>